<feature type="compositionally biased region" description="Pro residues" evidence="1">
    <location>
        <begin position="18"/>
        <end position="28"/>
    </location>
</feature>
<comment type="caution">
    <text evidence="3">The sequence shown here is derived from an EMBL/GenBank/DDBJ whole genome shotgun (WGS) entry which is preliminary data.</text>
</comment>
<dbReference type="PANTHER" id="PTHR35046">
    <property type="entry name" value="ZINC KNUCKLE (CCHC-TYPE) FAMILY PROTEIN"/>
    <property type="match status" value="1"/>
</dbReference>
<dbReference type="AlphaFoldDB" id="A0A7J0GFT7"/>
<name>A0A7J0GFT7_9ERIC</name>
<proteinExistence type="predicted"/>
<dbReference type="CDD" id="cd00303">
    <property type="entry name" value="retropepsin_like"/>
    <property type="match status" value="1"/>
</dbReference>
<dbReference type="Proteomes" id="UP000585474">
    <property type="component" value="Unassembled WGS sequence"/>
</dbReference>
<dbReference type="InterPro" id="IPR056924">
    <property type="entry name" value="SH3_Tf2-1"/>
</dbReference>
<evidence type="ECO:0000259" key="2">
    <source>
        <dbReference type="Pfam" id="PF24626"/>
    </source>
</evidence>
<reference evidence="3 4" key="1">
    <citation type="submission" date="2019-07" db="EMBL/GenBank/DDBJ databases">
        <title>De Novo Assembly of kiwifruit Actinidia rufa.</title>
        <authorList>
            <person name="Sugita-Konishi S."/>
            <person name="Sato K."/>
            <person name="Mori E."/>
            <person name="Abe Y."/>
            <person name="Kisaki G."/>
            <person name="Hamano K."/>
            <person name="Suezawa K."/>
            <person name="Otani M."/>
            <person name="Fukuda T."/>
            <person name="Manabe T."/>
            <person name="Gomi K."/>
            <person name="Tabuchi M."/>
            <person name="Akimitsu K."/>
            <person name="Kataoka I."/>
        </authorList>
    </citation>
    <scope>NUCLEOTIDE SEQUENCE [LARGE SCALE GENOMIC DNA]</scope>
    <source>
        <strain evidence="4">cv. Fuchu</strain>
    </source>
</reference>
<evidence type="ECO:0000313" key="4">
    <source>
        <dbReference type="Proteomes" id="UP000585474"/>
    </source>
</evidence>
<sequence length="473" mass="53154">MVSKPSFGRRFESRKTPRPPATLPPSRPVPTTAPLLRDGKEKGILAESPGMKSTLQCYKCQGFGHKAANYGNRTLFVNSQGQNYEGDDIEEQLYKLDLENLPESDEDCEERDVTLGVLRRALTQAKEDNDWRRNAIFYTYIKCGEKDCKVIIDSGSCINAVSSSTVFCLGLKPVPHPSPYHVSWVDTSSISIKQRFDSRRRHSEFQVGDYVMVCIRPERYPSGTTRKLCARSAGPFKVLKRIGPNAYVIDLPPDSEKRKTKEVHLGPNSELGESSGVKIEIVPPSPAIEILTTKRMMEPNSPGEEKIEPQTQLPVASTRLERMGSDSDIKSRLWSNVGFEKLKKLVSLMPFSITLAYQLLRKIEAPRDNMHVDSLEAKFSTYSVNNDCSTINEEKIFVEGLTEHSTTDFNEEAKLVEKYIFGENLPKFNPWRKPNWQRKYTIEDSCGDPNLFRAPQCVCIGSTVAIVGVSTSG</sequence>
<evidence type="ECO:0000256" key="1">
    <source>
        <dbReference type="SAM" id="MobiDB-lite"/>
    </source>
</evidence>
<keyword evidence="4" id="KW-1185">Reference proteome</keyword>
<accession>A0A7J0GFT7</accession>
<organism evidence="3 4">
    <name type="scientific">Actinidia rufa</name>
    <dbReference type="NCBI Taxonomy" id="165716"/>
    <lineage>
        <taxon>Eukaryota</taxon>
        <taxon>Viridiplantae</taxon>
        <taxon>Streptophyta</taxon>
        <taxon>Embryophyta</taxon>
        <taxon>Tracheophyta</taxon>
        <taxon>Spermatophyta</taxon>
        <taxon>Magnoliopsida</taxon>
        <taxon>eudicotyledons</taxon>
        <taxon>Gunneridae</taxon>
        <taxon>Pentapetalae</taxon>
        <taxon>asterids</taxon>
        <taxon>Ericales</taxon>
        <taxon>Actinidiaceae</taxon>
        <taxon>Actinidia</taxon>
    </lineage>
</organism>
<dbReference type="EMBL" id="BJWL01000021">
    <property type="protein sequence ID" value="GFZ09635.1"/>
    <property type="molecule type" value="Genomic_DNA"/>
</dbReference>
<protein>
    <recommendedName>
        <fullName evidence="2">Tf2-1-like SH3-like domain-containing protein</fullName>
    </recommendedName>
</protein>
<dbReference type="Pfam" id="PF24626">
    <property type="entry name" value="SH3_Tf2-1"/>
    <property type="match status" value="1"/>
</dbReference>
<feature type="domain" description="Tf2-1-like SH3-like" evidence="2">
    <location>
        <begin position="208"/>
        <end position="256"/>
    </location>
</feature>
<dbReference type="OrthoDB" id="8068264at2759"/>
<gene>
    <name evidence="3" type="ORF">Acr_21g0002340</name>
</gene>
<feature type="region of interest" description="Disordered" evidence="1">
    <location>
        <begin position="1"/>
        <end position="39"/>
    </location>
</feature>
<evidence type="ECO:0000313" key="3">
    <source>
        <dbReference type="EMBL" id="GFZ09635.1"/>
    </source>
</evidence>
<dbReference type="PANTHER" id="PTHR35046:SF9">
    <property type="entry name" value="RNA-DIRECTED DNA POLYMERASE"/>
    <property type="match status" value="1"/>
</dbReference>